<accession>A0A1F4UHY6</accession>
<comment type="caution">
    <text evidence="7">The sequence shown here is derived from an EMBL/GenBank/DDBJ whole genome shotgun (WGS) entry which is preliminary data.</text>
</comment>
<dbReference type="PANTHER" id="PTHR22550">
    <property type="entry name" value="SPORE GERMINATION PROTEIN"/>
    <property type="match status" value="1"/>
</dbReference>
<organism evidence="7 8">
    <name type="scientific">candidate division WWE3 bacterium RBG_19FT_COMBO_53_11</name>
    <dbReference type="NCBI Taxonomy" id="1802613"/>
    <lineage>
        <taxon>Bacteria</taxon>
        <taxon>Katanobacteria</taxon>
    </lineage>
</organism>
<feature type="transmembrane region" description="Helical" evidence="5">
    <location>
        <begin position="9"/>
        <end position="25"/>
    </location>
</feature>
<evidence type="ECO:0000313" key="7">
    <source>
        <dbReference type="EMBL" id="OGC44517.1"/>
    </source>
</evidence>
<evidence type="ECO:0000256" key="5">
    <source>
        <dbReference type="SAM" id="Phobius"/>
    </source>
</evidence>
<evidence type="ECO:0000256" key="1">
    <source>
        <dbReference type="ARBA" id="ARBA00022475"/>
    </source>
</evidence>
<dbReference type="SMART" id="SM00327">
    <property type="entry name" value="VWA"/>
    <property type="match status" value="1"/>
</dbReference>
<dbReference type="InterPro" id="IPR050768">
    <property type="entry name" value="UPF0353/GerABKA_families"/>
</dbReference>
<dbReference type="Gene3D" id="3.40.50.410">
    <property type="entry name" value="von Willebrand factor, type A domain"/>
    <property type="match status" value="1"/>
</dbReference>
<feature type="domain" description="VWFA" evidence="6">
    <location>
        <begin position="85"/>
        <end position="261"/>
    </location>
</feature>
<keyword evidence="2 5" id="KW-0812">Transmembrane</keyword>
<keyword evidence="4 5" id="KW-0472">Membrane</keyword>
<name>A0A1F4UHY6_UNCKA</name>
<evidence type="ECO:0000256" key="4">
    <source>
        <dbReference type="ARBA" id="ARBA00023136"/>
    </source>
</evidence>
<protein>
    <recommendedName>
        <fullName evidence="6">VWFA domain-containing protein</fullName>
    </recommendedName>
</protein>
<proteinExistence type="predicted"/>
<evidence type="ECO:0000256" key="3">
    <source>
        <dbReference type="ARBA" id="ARBA00022989"/>
    </source>
</evidence>
<dbReference type="PANTHER" id="PTHR22550:SF5">
    <property type="entry name" value="LEUCINE ZIPPER PROTEIN 4"/>
    <property type="match status" value="1"/>
</dbReference>
<gene>
    <name evidence="7" type="ORF">A2V54_01955</name>
</gene>
<feature type="transmembrane region" description="Helical" evidence="5">
    <location>
        <begin position="278"/>
        <end position="295"/>
    </location>
</feature>
<dbReference type="EMBL" id="MEUW01000018">
    <property type="protein sequence ID" value="OGC44517.1"/>
    <property type="molecule type" value="Genomic_DNA"/>
</dbReference>
<evidence type="ECO:0000313" key="8">
    <source>
        <dbReference type="Proteomes" id="UP000176583"/>
    </source>
</evidence>
<dbReference type="Pfam" id="PF13519">
    <property type="entry name" value="VWA_2"/>
    <property type="match status" value="1"/>
</dbReference>
<dbReference type="InterPro" id="IPR036465">
    <property type="entry name" value="vWFA_dom_sf"/>
</dbReference>
<evidence type="ECO:0000256" key="2">
    <source>
        <dbReference type="ARBA" id="ARBA00022692"/>
    </source>
</evidence>
<dbReference type="PROSITE" id="PS50234">
    <property type="entry name" value="VWFA"/>
    <property type="match status" value="1"/>
</dbReference>
<dbReference type="SUPFAM" id="SSF53300">
    <property type="entry name" value="vWA-like"/>
    <property type="match status" value="1"/>
</dbReference>
<reference evidence="7 8" key="1">
    <citation type="journal article" date="2016" name="Nat. Commun.">
        <title>Thousands of microbial genomes shed light on interconnected biogeochemical processes in an aquifer system.</title>
        <authorList>
            <person name="Anantharaman K."/>
            <person name="Brown C.T."/>
            <person name="Hug L.A."/>
            <person name="Sharon I."/>
            <person name="Castelle C.J."/>
            <person name="Probst A.J."/>
            <person name="Thomas B.C."/>
            <person name="Singh A."/>
            <person name="Wilkins M.J."/>
            <person name="Karaoz U."/>
            <person name="Brodie E.L."/>
            <person name="Williams K.H."/>
            <person name="Hubbard S.S."/>
            <person name="Banfield J.F."/>
        </authorList>
    </citation>
    <scope>NUCLEOTIDE SEQUENCE [LARGE SCALE GENOMIC DNA]</scope>
</reference>
<dbReference type="Proteomes" id="UP000176583">
    <property type="component" value="Unassembled WGS sequence"/>
</dbReference>
<evidence type="ECO:0000259" key="6">
    <source>
        <dbReference type="PROSITE" id="PS50234"/>
    </source>
</evidence>
<keyword evidence="1" id="KW-1003">Cell membrane</keyword>
<dbReference type="AlphaFoldDB" id="A0A1F4UHY6"/>
<feature type="transmembrane region" description="Helical" evidence="5">
    <location>
        <begin position="45"/>
        <end position="67"/>
    </location>
</feature>
<dbReference type="InterPro" id="IPR002035">
    <property type="entry name" value="VWF_A"/>
</dbReference>
<keyword evidence="3 5" id="KW-1133">Transmembrane helix</keyword>
<dbReference type="STRING" id="1802613.A2V54_01955"/>
<sequence length="301" mass="33221">MNLYLEKPLFLLVIPVGIALVWLLVRQRVKVGFSQNELLTGMPNIPLNLVQKLVLSLAIGLLGIALAQPMRYTTTPVPVYVQARDIVISLDISGSMISTVPIGGKLTGKLTLAKSVIEDFVAARPQDRISIVVFDTRSFLEWSFSIDHRALLMQLEQIKTTGGTQIGQGLTVALEQLVLYGNQEGAVILLSDGESELKPEEKEKIELLLAQTHPHLYWITIGDQNNPLTVKFRGYVEGWGGKVYLISPEELQEVFDEISQLESSPVVYEQSATTRVEFGPLLFILAGALALVSLLEITKEV</sequence>